<dbReference type="eggNOG" id="ENOG502RGSH">
    <property type="taxonomic scope" value="Eukaryota"/>
</dbReference>
<reference evidence="3" key="1">
    <citation type="journal article" date="2009" name="Nature">
        <title>Genome sequence and analysis of the Irish potato famine pathogen Phytophthora infestans.</title>
        <authorList>
            <consortium name="The Broad Institute Genome Sequencing Platform"/>
            <person name="Haas B.J."/>
            <person name="Kamoun S."/>
            <person name="Zody M.C."/>
            <person name="Jiang R.H."/>
            <person name="Handsaker R.E."/>
            <person name="Cano L.M."/>
            <person name="Grabherr M."/>
            <person name="Kodira C.D."/>
            <person name="Raffaele S."/>
            <person name="Torto-Alalibo T."/>
            <person name="Bozkurt T.O."/>
            <person name="Ah-Fong A.M."/>
            <person name="Alvarado L."/>
            <person name="Anderson V.L."/>
            <person name="Armstrong M.R."/>
            <person name="Avrova A."/>
            <person name="Baxter L."/>
            <person name="Beynon J."/>
            <person name="Boevink P.C."/>
            <person name="Bollmann S.R."/>
            <person name="Bos J.I."/>
            <person name="Bulone V."/>
            <person name="Cai G."/>
            <person name="Cakir C."/>
            <person name="Carrington J.C."/>
            <person name="Chawner M."/>
            <person name="Conti L."/>
            <person name="Costanzo S."/>
            <person name="Ewan R."/>
            <person name="Fahlgren N."/>
            <person name="Fischbach M.A."/>
            <person name="Fugelstad J."/>
            <person name="Gilroy E.M."/>
            <person name="Gnerre S."/>
            <person name="Green P.J."/>
            <person name="Grenville-Briggs L.J."/>
            <person name="Griffith J."/>
            <person name="Grunwald N.J."/>
            <person name="Horn K."/>
            <person name="Horner N.R."/>
            <person name="Hu C.H."/>
            <person name="Huitema E."/>
            <person name="Jeong D.H."/>
            <person name="Jones A.M."/>
            <person name="Jones J.D."/>
            <person name="Jones R.W."/>
            <person name="Karlsson E.K."/>
            <person name="Kunjeti S.G."/>
            <person name="Lamour K."/>
            <person name="Liu Z."/>
            <person name="Ma L."/>
            <person name="Maclean D."/>
            <person name="Chibucos M.C."/>
            <person name="McDonald H."/>
            <person name="McWalters J."/>
            <person name="Meijer H.J."/>
            <person name="Morgan W."/>
            <person name="Morris P.F."/>
            <person name="Munro C.A."/>
            <person name="O'Neill K."/>
            <person name="Ospina-Giraldo M."/>
            <person name="Pinzon A."/>
            <person name="Pritchard L."/>
            <person name="Ramsahoye B."/>
            <person name="Ren Q."/>
            <person name="Restrepo S."/>
            <person name="Roy S."/>
            <person name="Sadanandom A."/>
            <person name="Savidor A."/>
            <person name="Schornack S."/>
            <person name="Schwartz D.C."/>
            <person name="Schumann U.D."/>
            <person name="Schwessinger B."/>
            <person name="Seyer L."/>
            <person name="Sharpe T."/>
            <person name="Silvar C."/>
            <person name="Song J."/>
            <person name="Studholme D.J."/>
            <person name="Sykes S."/>
            <person name="Thines M."/>
            <person name="van de Vondervoort P.J."/>
            <person name="Phuntumart V."/>
            <person name="Wawra S."/>
            <person name="Weide R."/>
            <person name="Win J."/>
            <person name="Young C."/>
            <person name="Zhou S."/>
            <person name="Fry W."/>
            <person name="Meyers B.C."/>
            <person name="van West P."/>
            <person name="Ristaino J."/>
            <person name="Govers F."/>
            <person name="Birch P.R."/>
            <person name="Whisson S.C."/>
            <person name="Judelson H.S."/>
            <person name="Nusbaum C."/>
        </authorList>
    </citation>
    <scope>NUCLEOTIDE SEQUENCE [LARGE SCALE GENOMIC DNA]</scope>
    <source>
        <strain evidence="3">T30-4</strain>
    </source>
</reference>
<keyword evidence="3" id="KW-1185">Reference proteome</keyword>
<dbReference type="EMBL" id="DS028146">
    <property type="protein sequence ID" value="EEY60861.1"/>
    <property type="molecule type" value="Genomic_DNA"/>
</dbReference>
<dbReference type="HOGENOM" id="CLU_2643386_0_0_1"/>
<evidence type="ECO:0000313" key="3">
    <source>
        <dbReference type="Proteomes" id="UP000006643"/>
    </source>
</evidence>
<dbReference type="KEGG" id="pif:PITG_13610"/>
<evidence type="ECO:0000256" key="1">
    <source>
        <dbReference type="SAM" id="Phobius"/>
    </source>
</evidence>
<evidence type="ECO:0008006" key="4">
    <source>
        <dbReference type="Google" id="ProtNLM"/>
    </source>
</evidence>
<keyword evidence="1" id="KW-1133">Transmembrane helix</keyword>
<evidence type="ECO:0000313" key="2">
    <source>
        <dbReference type="EMBL" id="EEY60861.1"/>
    </source>
</evidence>
<dbReference type="AlphaFoldDB" id="D0NME0"/>
<protein>
    <recommendedName>
        <fullName evidence="4">Transmembrane protein</fullName>
    </recommendedName>
</protein>
<accession>D0NME0</accession>
<name>D0NME0_PHYIT</name>
<sequence>MAPTDDVTVVVFPSKDDSSDKTELVVQRPSRKYKLFLAALYTLASSGFLYGCVAFVTFFGDLFTFLLVLTRQ</sequence>
<proteinExistence type="predicted"/>
<dbReference type="RefSeq" id="XP_002899807.1">
    <property type="nucleotide sequence ID" value="XM_002899761.1"/>
</dbReference>
<dbReference type="OMA" id="GFLYGCV"/>
<gene>
    <name evidence="2" type="ORF">PITG_13610</name>
</gene>
<keyword evidence="1" id="KW-0812">Transmembrane</keyword>
<dbReference type="GeneID" id="9462245"/>
<keyword evidence="1" id="KW-0472">Membrane</keyword>
<organism evidence="2 3">
    <name type="scientific">Phytophthora infestans (strain T30-4)</name>
    <name type="common">Potato late blight agent</name>
    <dbReference type="NCBI Taxonomy" id="403677"/>
    <lineage>
        <taxon>Eukaryota</taxon>
        <taxon>Sar</taxon>
        <taxon>Stramenopiles</taxon>
        <taxon>Oomycota</taxon>
        <taxon>Peronosporomycetes</taxon>
        <taxon>Peronosporales</taxon>
        <taxon>Peronosporaceae</taxon>
        <taxon>Phytophthora</taxon>
    </lineage>
</organism>
<feature type="transmembrane region" description="Helical" evidence="1">
    <location>
        <begin position="48"/>
        <end position="69"/>
    </location>
</feature>
<dbReference type="InParanoid" id="D0NME0"/>
<dbReference type="VEuPathDB" id="FungiDB:PITG_13610"/>
<dbReference type="Proteomes" id="UP000006643">
    <property type="component" value="Unassembled WGS sequence"/>
</dbReference>
<dbReference type="OrthoDB" id="122719at2759"/>